<gene>
    <name evidence="1" type="ORF">Hypma_001417</name>
</gene>
<evidence type="ECO:0000313" key="2">
    <source>
        <dbReference type="Proteomes" id="UP000076154"/>
    </source>
</evidence>
<dbReference type="Proteomes" id="UP000076154">
    <property type="component" value="Unassembled WGS sequence"/>
</dbReference>
<sequence length="67" mass="7677">MSRIPRSGEFWKIWTPFLATASVEVQYKAMFDELGLKHAHKCALPELKQSVRQNLDYVANVTMLPIA</sequence>
<protein>
    <submittedName>
        <fullName evidence="1">Uncharacterized protein</fullName>
    </submittedName>
</protein>
<comment type="caution">
    <text evidence="1">The sequence shown here is derived from an EMBL/GenBank/DDBJ whole genome shotgun (WGS) entry which is preliminary data.</text>
</comment>
<organism evidence="1 2">
    <name type="scientific">Hypsizygus marmoreus</name>
    <name type="common">White beech mushroom</name>
    <name type="synonym">Agaricus marmoreus</name>
    <dbReference type="NCBI Taxonomy" id="39966"/>
    <lineage>
        <taxon>Eukaryota</taxon>
        <taxon>Fungi</taxon>
        <taxon>Dikarya</taxon>
        <taxon>Basidiomycota</taxon>
        <taxon>Agaricomycotina</taxon>
        <taxon>Agaricomycetes</taxon>
        <taxon>Agaricomycetidae</taxon>
        <taxon>Agaricales</taxon>
        <taxon>Tricholomatineae</taxon>
        <taxon>Lyophyllaceae</taxon>
        <taxon>Hypsizygus</taxon>
    </lineage>
</organism>
<keyword evidence="2" id="KW-1185">Reference proteome</keyword>
<dbReference type="AlphaFoldDB" id="A0A369K0Z0"/>
<dbReference type="EMBL" id="LUEZ02000012">
    <property type="protein sequence ID" value="RDB28279.1"/>
    <property type="molecule type" value="Genomic_DNA"/>
</dbReference>
<dbReference type="InParanoid" id="A0A369K0Z0"/>
<name>A0A369K0Z0_HYPMA</name>
<evidence type="ECO:0000313" key="1">
    <source>
        <dbReference type="EMBL" id="RDB28279.1"/>
    </source>
</evidence>
<reference evidence="1" key="1">
    <citation type="submission" date="2018-04" db="EMBL/GenBank/DDBJ databases">
        <title>Whole genome sequencing of Hypsizygus marmoreus.</title>
        <authorList>
            <person name="Choi I.-G."/>
            <person name="Min B."/>
            <person name="Kim J.-G."/>
            <person name="Kim S."/>
            <person name="Oh Y.-L."/>
            <person name="Kong W.-S."/>
            <person name="Park H."/>
            <person name="Jeong J."/>
            <person name="Song E.-S."/>
        </authorList>
    </citation>
    <scope>NUCLEOTIDE SEQUENCE [LARGE SCALE GENOMIC DNA]</scope>
    <source>
        <strain evidence="1">51987-8</strain>
    </source>
</reference>
<accession>A0A369K0Z0</accession>
<proteinExistence type="predicted"/>